<keyword evidence="1" id="KW-0472">Membrane</keyword>
<feature type="transmembrane region" description="Helical" evidence="1">
    <location>
        <begin position="281"/>
        <end position="299"/>
    </location>
</feature>
<dbReference type="InterPro" id="IPR049458">
    <property type="entry name" value="EpsG-like"/>
</dbReference>
<keyword evidence="1" id="KW-0812">Transmembrane</keyword>
<evidence type="ECO:0000256" key="1">
    <source>
        <dbReference type="SAM" id="Phobius"/>
    </source>
</evidence>
<accession>A0A9Q3XTS0</accession>
<feature type="transmembrane region" description="Helical" evidence="1">
    <location>
        <begin position="248"/>
        <end position="266"/>
    </location>
</feature>
<protein>
    <submittedName>
        <fullName evidence="2">EpsG family protein</fullName>
    </submittedName>
</protein>
<feature type="transmembrane region" description="Helical" evidence="1">
    <location>
        <begin position="87"/>
        <end position="104"/>
    </location>
</feature>
<feature type="transmembrane region" description="Helical" evidence="1">
    <location>
        <begin position="21"/>
        <end position="39"/>
    </location>
</feature>
<proteinExistence type="predicted"/>
<dbReference type="AlphaFoldDB" id="A0A9Q3XTS0"/>
<feature type="transmembrane region" description="Helical" evidence="1">
    <location>
        <begin position="191"/>
        <end position="208"/>
    </location>
</feature>
<sequence>MGYFIILIMSWLDSLISKGKGIILTLIAFAWMAYLGGAASPNTTLDYAGYQYYYDLLVKELPGNRLEWLYTSLSEIAISHNFEYAEFRLWLICVTFIILFIAVLRLTEKPIVFAALFLIFPFFNEVTQVRSFVAYSLVLFGLSFLKKLTIMNIIIFEFIVWLGIGFHSSAAIFVLIPVIQFFVQKVGIKKASHSATVFTIIFSLVLLVTSRVSVIVNLIASMLEIIAGSSVSITFINLMNHSSNRKTFFLIALLSYAVFQWYLSNIGNELFDNDKQVQVPYAQYSLLIMGEMLLPLLLLSDQLQRFQRIGIEGGLLIVGTLFLREKRNKDNTAYIFIIKVLIFVFISMYIYYGLTDLNTDFPNSIPYIAHLVSES</sequence>
<organism evidence="2 3">
    <name type="scientific">Leuconostoc gasicomitatum</name>
    <dbReference type="NCBI Taxonomy" id="115778"/>
    <lineage>
        <taxon>Bacteria</taxon>
        <taxon>Bacillati</taxon>
        <taxon>Bacillota</taxon>
        <taxon>Bacilli</taxon>
        <taxon>Lactobacillales</taxon>
        <taxon>Lactobacillaceae</taxon>
        <taxon>Leuconostoc</taxon>
        <taxon>Leuconostoc gelidum group</taxon>
    </lineage>
</organism>
<feature type="transmembrane region" description="Helical" evidence="1">
    <location>
        <begin position="214"/>
        <end position="236"/>
    </location>
</feature>
<dbReference type="Proteomes" id="UP000752647">
    <property type="component" value="Unassembled WGS sequence"/>
</dbReference>
<keyword evidence="1" id="KW-1133">Transmembrane helix</keyword>
<name>A0A9Q3XTS0_9LACO</name>
<comment type="caution">
    <text evidence="2">The sequence shown here is derived from an EMBL/GenBank/DDBJ whole genome shotgun (WGS) entry which is preliminary data.</text>
</comment>
<feature type="transmembrane region" description="Helical" evidence="1">
    <location>
        <begin position="153"/>
        <end position="179"/>
    </location>
</feature>
<reference evidence="2" key="1">
    <citation type="submission" date="2021-05" db="EMBL/GenBank/DDBJ databases">
        <title>Pangenome of Leuconostoc gelidum warrants species status for Leuconostoc gelidum subsp. gasicomitatum.</title>
        <authorList>
            <person name="Johansson P."/>
            <person name="Sade E."/>
            <person name="Hultman J."/>
            <person name="Auvinen P."/>
            <person name="Bjorkroth J."/>
        </authorList>
    </citation>
    <scope>NUCLEOTIDE SEQUENCE</scope>
    <source>
        <strain evidence="2">A.21.4</strain>
    </source>
</reference>
<dbReference type="EMBL" id="JAHBFI010000020">
    <property type="protein sequence ID" value="MBZ5963224.1"/>
    <property type="molecule type" value="Genomic_DNA"/>
</dbReference>
<feature type="transmembrane region" description="Helical" evidence="1">
    <location>
        <begin position="111"/>
        <end position="133"/>
    </location>
</feature>
<gene>
    <name evidence="2" type="ORF">KIJ12_08740</name>
</gene>
<dbReference type="Pfam" id="PF14897">
    <property type="entry name" value="EpsG"/>
    <property type="match status" value="1"/>
</dbReference>
<dbReference type="RefSeq" id="WP_224144413.1">
    <property type="nucleotide sequence ID" value="NZ_JAHBFI010000020.1"/>
</dbReference>
<evidence type="ECO:0000313" key="3">
    <source>
        <dbReference type="Proteomes" id="UP000752647"/>
    </source>
</evidence>
<evidence type="ECO:0000313" key="2">
    <source>
        <dbReference type="EMBL" id="MBZ5963224.1"/>
    </source>
</evidence>
<feature type="transmembrane region" description="Helical" evidence="1">
    <location>
        <begin position="333"/>
        <end position="352"/>
    </location>
</feature>